<keyword evidence="2" id="KW-0539">Nucleus</keyword>
<proteinExistence type="inferred from homology"/>
<feature type="region of interest" description="Disordered" evidence="3">
    <location>
        <begin position="1"/>
        <end position="23"/>
    </location>
</feature>
<reference evidence="4 5" key="1">
    <citation type="submission" date="2024-03" db="EMBL/GenBank/DDBJ databases">
        <title>The genome assembly and annotation of the cricket Gryllus longicercus Weissman &amp; Gray.</title>
        <authorList>
            <person name="Szrajer S."/>
            <person name="Gray D."/>
            <person name="Ylla G."/>
        </authorList>
    </citation>
    <scope>NUCLEOTIDE SEQUENCE [LARGE SCALE GENOMIC DNA]</scope>
    <source>
        <strain evidence="4">DAG 2021-001</strain>
        <tissue evidence="4">Whole body minus gut</tissue>
    </source>
</reference>
<comment type="similarity">
    <text evidence="1 2">Belongs to the CNOT10 family.</text>
</comment>
<dbReference type="InterPro" id="IPR019734">
    <property type="entry name" value="TPR_rpt"/>
</dbReference>
<keyword evidence="2" id="KW-0810">Translation regulation</keyword>
<gene>
    <name evidence="4" type="ORF">R5R35_006980</name>
</gene>
<dbReference type="GO" id="GO:0030014">
    <property type="term" value="C:CCR4-NOT complex"/>
    <property type="evidence" value="ECO:0007669"/>
    <property type="project" value="UniProtKB-UniRule"/>
</dbReference>
<keyword evidence="2" id="KW-0963">Cytoplasm</keyword>
<dbReference type="Gene3D" id="1.25.40.10">
    <property type="entry name" value="Tetratricopeptide repeat domain"/>
    <property type="match status" value="2"/>
</dbReference>
<dbReference type="PANTHER" id="PTHR12979">
    <property type="entry name" value="CCR4-NOT TRANSCRIPTION COMPLEX SUBUNIT 10"/>
    <property type="match status" value="1"/>
</dbReference>
<keyword evidence="2" id="KW-0804">Transcription</keyword>
<evidence type="ECO:0000256" key="2">
    <source>
        <dbReference type="RuleBase" id="RU367083"/>
    </source>
</evidence>
<keyword evidence="2" id="KW-0943">RNA-mediated gene silencing</keyword>
<evidence type="ECO:0000313" key="5">
    <source>
        <dbReference type="Proteomes" id="UP001378592"/>
    </source>
</evidence>
<evidence type="ECO:0000256" key="3">
    <source>
        <dbReference type="SAM" id="MobiDB-lite"/>
    </source>
</evidence>
<comment type="caution">
    <text evidence="4">The sequence shown here is derived from an EMBL/GenBank/DDBJ whole genome shotgun (WGS) entry which is preliminary data.</text>
</comment>
<comment type="function">
    <text evidence="2">Component of the CCR4-NOT complex which is one of the major cellular mRNA deadenylases and is linked to various cellular processes including bulk mRNA degradation, miRNA-mediated repression, translational repression during translational initiation and general transcription regulation.</text>
</comment>
<dbReference type="GO" id="GO:0005634">
    <property type="term" value="C:nucleus"/>
    <property type="evidence" value="ECO:0007669"/>
    <property type="project" value="UniProtKB-SubCell"/>
</dbReference>
<organism evidence="4 5">
    <name type="scientific">Gryllus longicercus</name>
    <dbReference type="NCBI Taxonomy" id="2509291"/>
    <lineage>
        <taxon>Eukaryota</taxon>
        <taxon>Metazoa</taxon>
        <taxon>Ecdysozoa</taxon>
        <taxon>Arthropoda</taxon>
        <taxon>Hexapoda</taxon>
        <taxon>Insecta</taxon>
        <taxon>Pterygota</taxon>
        <taxon>Neoptera</taxon>
        <taxon>Polyneoptera</taxon>
        <taxon>Orthoptera</taxon>
        <taxon>Ensifera</taxon>
        <taxon>Gryllidea</taxon>
        <taxon>Grylloidea</taxon>
        <taxon>Gryllidae</taxon>
        <taxon>Gryllinae</taxon>
        <taxon>Gryllus</taxon>
    </lineage>
</organism>
<name>A0AAN9W0R9_9ORTH</name>
<dbReference type="InterPro" id="IPR039740">
    <property type="entry name" value="CNOT10"/>
</dbReference>
<dbReference type="SUPFAM" id="SSF48452">
    <property type="entry name" value="TPR-like"/>
    <property type="match status" value="3"/>
</dbReference>
<accession>A0AAN9W0R9</accession>
<dbReference type="GO" id="GO:0031047">
    <property type="term" value="P:regulatory ncRNA-mediated gene silencing"/>
    <property type="evidence" value="ECO:0007669"/>
    <property type="project" value="UniProtKB-UniRule"/>
</dbReference>
<evidence type="ECO:0000256" key="1">
    <source>
        <dbReference type="ARBA" id="ARBA00010080"/>
    </source>
</evidence>
<dbReference type="AlphaFoldDB" id="A0AAN9W0R9"/>
<keyword evidence="2" id="KW-0805">Transcription regulation</keyword>
<dbReference type="InterPro" id="IPR011990">
    <property type="entry name" value="TPR-like_helical_dom_sf"/>
</dbReference>
<evidence type="ECO:0000313" key="4">
    <source>
        <dbReference type="EMBL" id="KAK7872351.1"/>
    </source>
</evidence>
<protein>
    <recommendedName>
        <fullName evidence="2">CCR4-NOT transcription complex subunit 10</fullName>
    </recommendedName>
</protein>
<sequence length="686" mass="77013">MAEKEGETEKKSEAATAPTISDQERDWAQSALADFSKQNFGSCLQNLGKLESVRPQDVKVQHNKAVAEYYKSELKKTDQFRKTMNSVCSQARINIEDFDSLEDVEHCVIYYNQAVLLYHLKQYNTALKIMNKIFSFVEPMEESLAHRVCLLLIELHLCTYQPEKALTLIAYIENQFVSTDTVITSEKDMKPLEKEHKEKKPVSVDAATDAFRVKLLQYRARCYLLTHALKACKRELKSIVASGGLNLSSVFLKANLEYLRGNYKKAMKVLSSLSQNNLSFKDCGEAPSVHFYNNNGCIHHYLGKPNLACFYLQKALLENENALKSFPKADSAEPYSGRPLYTLGANKKYELMYNLGIVLLHAGKAQQAFDCLTEAVQVFHTNPRLWLRLAECCIMAHQSNNESHFDIPARRKDLTQIIIGSGLHRKVILTSQLSNDSKYNCEGQSYAIPVATTEFAGLCLRNALLLLPEPQTEEPVVLSTEGTDVPPVPTHPGKLYAGPSSPLSLQEVDSLRCSVLAASAYVSLCLGDYIVALGHAQMLLTQSKLSGVLRMLGHLYCAEALILMDKISDAIDHLNPDLISDLSMMCPSSDKEQEKEKTDIAPEDVKPLRSWYPTSLHTAKSVMLYNLAVAFAIRGELDKAGETLKQVWANRNNVRDVPIHVIMLFLYIELQLGHAEVARTMLMQYR</sequence>
<dbReference type="Proteomes" id="UP001378592">
    <property type="component" value="Unassembled WGS sequence"/>
</dbReference>
<dbReference type="EMBL" id="JAZDUA010000025">
    <property type="protein sequence ID" value="KAK7872351.1"/>
    <property type="molecule type" value="Genomic_DNA"/>
</dbReference>
<dbReference type="SMART" id="SM00028">
    <property type="entry name" value="TPR"/>
    <property type="match status" value="4"/>
</dbReference>
<dbReference type="GO" id="GO:0006402">
    <property type="term" value="P:mRNA catabolic process"/>
    <property type="evidence" value="ECO:0007669"/>
    <property type="project" value="TreeGrafter"/>
</dbReference>
<keyword evidence="5" id="KW-1185">Reference proteome</keyword>
<dbReference type="PANTHER" id="PTHR12979:SF5">
    <property type="entry name" value="CCR4-NOT TRANSCRIPTION COMPLEX SUBUNIT 10"/>
    <property type="match status" value="1"/>
</dbReference>
<dbReference type="GO" id="GO:0005737">
    <property type="term" value="C:cytoplasm"/>
    <property type="evidence" value="ECO:0007669"/>
    <property type="project" value="UniProtKB-SubCell"/>
</dbReference>
<dbReference type="GO" id="GO:0017148">
    <property type="term" value="P:negative regulation of translation"/>
    <property type="evidence" value="ECO:0007669"/>
    <property type="project" value="TreeGrafter"/>
</dbReference>
<comment type="subcellular location">
    <subcellularLocation>
        <location evidence="2">Cytoplasm</location>
    </subcellularLocation>
    <subcellularLocation>
        <location evidence="2">Nucleus</location>
    </subcellularLocation>
</comment>
<feature type="compositionally biased region" description="Basic and acidic residues" evidence="3">
    <location>
        <begin position="1"/>
        <end position="13"/>
    </location>
</feature>